<reference evidence="2 3" key="1">
    <citation type="journal article" date="2001" name="Nature">
        <title>Initial sequencing and analysis of the human genome.</title>
        <authorList>
            <consortium name="International Human Genome Sequencing Consortium"/>
            <person name="Lander E.S."/>
            <person name="Linton L.M."/>
            <person name="Birren B."/>
            <person name="Nusbaum C."/>
            <person name="Zody M.C."/>
            <person name="Baldwin J."/>
            <person name="Devon K."/>
            <person name="Dewar K."/>
            <person name="Doyle M."/>
            <person name="FitzHugh W."/>
            <person name="Funke R."/>
            <person name="Gage D."/>
            <person name="Harris K."/>
            <person name="Heaford A."/>
            <person name="Howland J."/>
            <person name="Kann L."/>
            <person name="Lehoczky J."/>
            <person name="LeVine R."/>
            <person name="McEwan P."/>
            <person name="McKernan K."/>
            <person name="Meldrim J."/>
            <person name="Mesirov J.P."/>
            <person name="Miranda C."/>
            <person name="Morris W."/>
            <person name="Naylor J."/>
            <person name="Raymond C."/>
            <person name="Rosetti M."/>
            <person name="Santos R."/>
            <person name="Sheridan A."/>
            <person name="Sougnez C."/>
            <person name="Stange-Thomann N."/>
            <person name="Stojanovic N."/>
            <person name="Subramanian A."/>
            <person name="Wyman D."/>
            <person name="Rogers J."/>
            <person name="Sulston J."/>
            <person name="Ainscough R."/>
            <person name="Beck S."/>
            <person name="Bentley D."/>
            <person name="Burton J."/>
            <person name="Clee C."/>
            <person name="Carter N."/>
            <person name="Coulson A."/>
            <person name="Deadman R."/>
            <person name="Deloukas P."/>
            <person name="Dunham A."/>
            <person name="Dunham I."/>
            <person name="Durbin R."/>
            <person name="French L."/>
            <person name="Grafham D."/>
            <person name="Gregory S."/>
            <person name="Hubbard T."/>
            <person name="Humphray S."/>
            <person name="Hunt A."/>
            <person name="Jones M."/>
            <person name="Lloyd C."/>
            <person name="McMurray A."/>
            <person name="Matthews L."/>
            <person name="Mercer S."/>
            <person name="Milne S."/>
            <person name="Mullikin J.C."/>
            <person name="Mungall A."/>
            <person name="Plumb R."/>
            <person name="Ross M."/>
            <person name="Shownkeen R."/>
            <person name="Sims S."/>
            <person name="Waterston R.H."/>
            <person name="Wilson R.K."/>
            <person name="Hillier L.W."/>
            <person name="McPherson J.D."/>
            <person name="Marra M.A."/>
            <person name="Mardis E.R."/>
            <person name="Fulton L.A."/>
            <person name="Chinwalla A.T."/>
            <person name="Pepin K.H."/>
            <person name="Gish W.R."/>
            <person name="Chissoe S.L."/>
            <person name="Wendl M.C."/>
            <person name="Delehaunty K.D."/>
            <person name="Miner T.L."/>
            <person name="Delehaunty A."/>
            <person name="Kramer J.B."/>
            <person name="Cook L.L."/>
            <person name="Fulton R.S."/>
            <person name="Johnson D.L."/>
            <person name="Minx P.J."/>
            <person name="Clifton S.W."/>
            <person name="Hawkins T."/>
            <person name="Branscomb E."/>
            <person name="Predki P."/>
            <person name="Richardson P."/>
            <person name="Wenning S."/>
            <person name="Slezak T."/>
            <person name="Doggett N."/>
            <person name="Cheng J.F."/>
            <person name="Olsen A."/>
            <person name="Lucas S."/>
            <person name="Elkin C."/>
            <person name="Uberbacher E."/>
            <person name="Frazier M."/>
            <person name="Gibbs R.A."/>
            <person name="Muzny D.M."/>
            <person name="Scherer S.E."/>
            <person name="Bouck J.B."/>
            <person name="Sodergren E.J."/>
            <person name="Worley K.C."/>
            <person name="Rives C.M."/>
            <person name="Gorrell J.H."/>
            <person name="Metzker M.L."/>
            <person name="Naylor S.L."/>
            <person name="Kucherlapati R.S."/>
            <person name="Nelson D.L."/>
            <person name="Weinstock G.M."/>
            <person name="Sakaki Y."/>
            <person name="Fujiyama A."/>
            <person name="Hattori M."/>
            <person name="Yada T."/>
            <person name="Toyoda A."/>
            <person name="Itoh T."/>
            <person name="Kawagoe C."/>
            <person name="Watanabe H."/>
            <person name="Totoki Y."/>
            <person name="Taylor T."/>
            <person name="Weissenbach J."/>
            <person name="Heilig R."/>
            <person name="Saurin W."/>
            <person name="Artiguenave F."/>
            <person name="Brottier P."/>
            <person name="Bruls T."/>
            <person name="Pelletier E."/>
            <person name="Robert C."/>
            <person name="Wincker P."/>
            <person name="Smith D.R."/>
            <person name="Doucette-Stamm L."/>
            <person name="Rubenfield M."/>
            <person name="Weinstock K."/>
            <person name="Lee H.M."/>
            <person name="Dubois J."/>
            <person name="Rosenthal A."/>
            <person name="Platzer M."/>
            <person name="Nyakatura G."/>
            <person name="Taudien S."/>
            <person name="Rump A."/>
            <person name="Yang H."/>
            <person name="Yu J."/>
            <person name="Wang J."/>
            <person name="Huang G."/>
            <person name="Gu J."/>
            <person name="Hood L."/>
            <person name="Rowen L."/>
            <person name="Madan A."/>
            <person name="Qin S."/>
            <person name="Davis R.W."/>
            <person name="Federspiel N.A."/>
            <person name="Abola A.P."/>
            <person name="Proctor M.J."/>
            <person name="Myers R.M."/>
            <person name="Schmutz J."/>
            <person name="Dickson M."/>
            <person name="Grimwood J."/>
            <person name="Cox D.R."/>
            <person name="Olson M.V."/>
            <person name="Kaul R."/>
            <person name="Raymond C."/>
            <person name="Shimizu N."/>
            <person name="Kawasaki K."/>
            <person name="Minoshima S."/>
            <person name="Evans G.A."/>
            <person name="Athanasiou M."/>
            <person name="Schultz R."/>
            <person name="Roe B.A."/>
            <person name="Chen F."/>
            <person name="Pan H."/>
            <person name="Ramser J."/>
            <person name="Lehrach H."/>
            <person name="Reinhardt R."/>
            <person name="McCombie W.R."/>
            <person name="de la Bastide M."/>
            <person name="Dedhia N."/>
            <person name="Blocker H."/>
            <person name="Hornischer K."/>
            <person name="Nordsiek G."/>
            <person name="Agarwala R."/>
            <person name="Aravind L."/>
            <person name="Bailey J.A."/>
            <person name="Bateman A."/>
            <person name="Batzoglou S."/>
            <person name="Birney E."/>
            <person name="Bork P."/>
            <person name="Brown D.G."/>
            <person name="Burge C.B."/>
            <person name="Cerutti L."/>
            <person name="Chen H.C."/>
            <person name="Church D."/>
            <person name="Clamp M."/>
            <person name="Copley R.R."/>
            <person name="Doerks T."/>
            <person name="Eddy S.R."/>
            <person name="Eichler E.E."/>
            <person name="Furey T.S."/>
            <person name="Galagan J."/>
            <person name="Gilbert J.G."/>
            <person name="Harmon C."/>
            <person name="Hayashizaki Y."/>
            <person name="Haussler D."/>
            <person name="Hermjakob H."/>
            <person name="Hokamp K."/>
            <person name="Jang W."/>
            <person name="Johnson L.S."/>
            <person name="Jones T.A."/>
            <person name="Kasif S."/>
            <person name="Kaspryzk A."/>
            <person name="Kennedy S."/>
            <person name="Kent W.J."/>
            <person name="Kitts P."/>
            <person name="Koonin E.V."/>
            <person name="Korf I."/>
            <person name="Kulp D."/>
            <person name="Lancet D."/>
            <person name="Lowe T.M."/>
            <person name="McLysaght A."/>
            <person name="Mikkelsen T."/>
            <person name="Moran J.V."/>
            <person name="Mulder N."/>
            <person name="Pollara V.J."/>
            <person name="Ponting C.P."/>
            <person name="Schuler G."/>
            <person name="Schultz J."/>
            <person name="Slater G."/>
            <person name="Smit A.F."/>
            <person name="Stupka E."/>
            <person name="Szustakowski J."/>
            <person name="Thierry-Mieg D."/>
            <person name="Thierry-Mieg J."/>
            <person name="Wagner L."/>
            <person name="Wallis J."/>
            <person name="Wheeler R."/>
            <person name="Williams A."/>
            <person name="Wolf Y.I."/>
            <person name="Wolfe K.H."/>
            <person name="Yang S.P."/>
            <person name="Yeh R.F."/>
            <person name="Collins F."/>
            <person name="Guyer M.S."/>
            <person name="Peterson J."/>
            <person name="Felsenfeld A."/>
            <person name="Wetterstrand K.A."/>
            <person name="Patrinos A."/>
            <person name="Morgan M.J."/>
            <person name="de Jong P."/>
            <person name="Catanese J.J."/>
            <person name="Osoegawa K."/>
            <person name="Shizuya H."/>
            <person name="Choi S."/>
            <person name="Chen Y.J."/>
        </authorList>
    </citation>
    <scope>NUCLEOTIDE SEQUENCE [LARGE SCALE GENOMIC DNA]</scope>
</reference>
<dbReference type="InterPro" id="IPR036236">
    <property type="entry name" value="Znf_C2H2_sf"/>
</dbReference>
<evidence type="ECO:0007829" key="5">
    <source>
        <dbReference type="ProteomicsDB" id="A0A3B3ISK8"/>
    </source>
</evidence>
<protein>
    <submittedName>
        <fullName evidence="2">JAZF zinc finger 1</fullName>
    </submittedName>
</protein>
<gene>
    <name evidence="2" type="primary">JAZF1</name>
</gene>
<dbReference type="EMBL" id="AC004007">
    <property type="status" value="NOT_ANNOTATED_CDS"/>
    <property type="molecule type" value="Genomic_DNA"/>
</dbReference>
<reference evidence="2" key="5">
    <citation type="submission" date="2025-09" db="UniProtKB">
        <authorList>
            <consortium name="Ensembl"/>
        </authorList>
    </citation>
    <scope>IDENTIFICATION</scope>
</reference>
<dbReference type="ChiTaRS" id="JAZF1">
    <property type="organism name" value="human"/>
</dbReference>
<dbReference type="AlphaFoldDB" id="A0A3B3ISK8"/>
<dbReference type="VEuPathDB" id="HostDB:ENSG00000153814"/>
<accession>A0A3B3ISK8</accession>
<name>A0A3B3ISK8_HUMAN</name>
<dbReference type="MassIVE" id="A0A3B3ISK8"/>
<organism evidence="2 3">
    <name type="scientific">Homo sapiens</name>
    <name type="common">Human</name>
    <dbReference type="NCBI Taxonomy" id="9606"/>
    <lineage>
        <taxon>Eukaryota</taxon>
        <taxon>Metazoa</taxon>
        <taxon>Chordata</taxon>
        <taxon>Craniata</taxon>
        <taxon>Vertebrata</taxon>
        <taxon>Euteleostomi</taxon>
        <taxon>Mammalia</taxon>
        <taxon>Eutheria</taxon>
        <taxon>Euarchontoglires</taxon>
        <taxon>Primates</taxon>
        <taxon>Haplorrhini</taxon>
        <taxon>Catarrhini</taxon>
        <taxon>Hominidae</taxon>
        <taxon>Homo</taxon>
    </lineage>
</organism>
<keyword evidence="4 5" id="KW-1267">Proteomics identification</keyword>
<dbReference type="ExpressionAtlas" id="A0A3B3ISK8">
    <property type="expression patterns" value="baseline and differential"/>
</dbReference>
<dbReference type="EMBL" id="AC004885">
    <property type="status" value="NOT_ANNOTATED_CDS"/>
    <property type="molecule type" value="Genomic_DNA"/>
</dbReference>
<dbReference type="PROSITE" id="PS00028">
    <property type="entry name" value="ZINC_FINGER_C2H2_1"/>
    <property type="match status" value="1"/>
</dbReference>
<dbReference type="HGNC" id="HGNC:28917">
    <property type="gene designation" value="JAZF1"/>
</dbReference>
<dbReference type="InterPro" id="IPR013087">
    <property type="entry name" value="Znf_C2H2_type"/>
</dbReference>
<dbReference type="GeneTree" id="ENSGT00390000003635"/>
<evidence type="ECO:0000259" key="1">
    <source>
        <dbReference type="PROSITE" id="PS00028"/>
    </source>
</evidence>
<sequence length="47" mass="5112">MTGIAAASFFSNTCRFGGCGLHFPTLADLIEHIEDNHIDSQVHQAHT</sequence>
<reference evidence="2" key="4">
    <citation type="submission" date="2025-08" db="UniProtKB">
        <authorList>
            <consortium name="Ensembl"/>
        </authorList>
    </citation>
    <scope>IDENTIFICATION</scope>
</reference>
<dbReference type="Ensembl" id="ENST00000649905.1">
    <property type="protein sequence ID" value="ENSP00000497321.1"/>
    <property type="gene ID" value="ENSG00000153814.13"/>
</dbReference>
<dbReference type="FunFam" id="3.30.160.60:FF:000619">
    <property type="entry name" value="juxtaposed with another zinc finger protein 1"/>
    <property type="match status" value="1"/>
</dbReference>
<dbReference type="SUPFAM" id="SSF57667">
    <property type="entry name" value="beta-beta-alpha zinc fingers"/>
    <property type="match status" value="1"/>
</dbReference>
<evidence type="ECO:0007829" key="4">
    <source>
        <dbReference type="PeptideAtlas" id="A0A3B3ISK8"/>
    </source>
</evidence>
<reference evidence="2 3" key="2">
    <citation type="journal article" date="2003" name="Nature">
        <title>The DNA sequence of human chromosome 7.</title>
        <authorList>
            <person name="Hillier L.W."/>
            <person name="Fulton R.S."/>
            <person name="Fulton L.A."/>
            <person name="Graves T.A."/>
            <person name="Pepin K.H."/>
            <person name="Wagner-McPherson C."/>
            <person name="Layman D."/>
            <person name="Maas J."/>
            <person name="Jaeger S."/>
            <person name="Walker R."/>
            <person name="Wylie K."/>
            <person name="Sekhon M."/>
            <person name="Becker M.C."/>
            <person name="O'Laughlin M.D."/>
            <person name="Schaller M.E."/>
            <person name="Fewell G.A."/>
            <person name="Delehaunty K.D."/>
            <person name="Miner T.L."/>
            <person name="Nash W.E."/>
            <person name="Cordes M."/>
            <person name="Du H."/>
            <person name="Sun H."/>
            <person name="Edwards J."/>
            <person name="Bradshaw-Cordum H."/>
            <person name="Ali J."/>
            <person name="Andrews S."/>
            <person name="Isak A."/>
            <person name="Vanbrunt A."/>
            <person name="Nguyen C."/>
            <person name="Du F."/>
            <person name="Lamar B."/>
            <person name="Courtney L."/>
            <person name="Kalicki J."/>
            <person name="Ozersky P."/>
            <person name="Bielicki L."/>
            <person name="Scott K."/>
            <person name="Holmes A."/>
            <person name="Harkins R."/>
            <person name="Harris A."/>
            <person name="Strong C.M."/>
            <person name="Hou S."/>
            <person name="Tomlinson C."/>
            <person name="Dauphin-Kohlberg S."/>
            <person name="Kozlowicz-Reilly A."/>
            <person name="Leonard S."/>
            <person name="Rohlfing T."/>
            <person name="Rock S.M."/>
            <person name="Tin-Wollam A.M."/>
            <person name="Abbott A."/>
            <person name="Minx P."/>
            <person name="Maupin R."/>
            <person name="Strowmatt C."/>
            <person name="Latreille P."/>
            <person name="Miller N."/>
            <person name="Johnson D."/>
            <person name="Murray J."/>
            <person name="Woessner J.P."/>
            <person name="Wendl M.C."/>
            <person name="Yang S.P."/>
            <person name="Schultz B.R."/>
            <person name="Wallis J.W."/>
            <person name="Spieth J."/>
            <person name="Bieri T.A."/>
            <person name="Nelson J.O."/>
            <person name="Berkowicz N."/>
            <person name="Wohldmann P.E."/>
            <person name="Cook L.L."/>
            <person name="Hickenbotham M.T."/>
            <person name="Eldred J."/>
            <person name="Williams D."/>
            <person name="Bedell J.A."/>
            <person name="Mardis E.R."/>
            <person name="Clifton S.W."/>
            <person name="Chissoe S.L."/>
            <person name="Marra M.A."/>
            <person name="Raymond C."/>
            <person name="Haugen E."/>
            <person name="Gillett W."/>
            <person name="Zhou Y."/>
            <person name="James R."/>
            <person name="Phelps K."/>
            <person name="Iadanoto S."/>
            <person name="Bubb K."/>
            <person name="Simms E."/>
            <person name="Levy R."/>
            <person name="Clendenning J."/>
            <person name="Kaul R."/>
            <person name="Kent W.J."/>
            <person name="Furey T.S."/>
            <person name="Baertsch R.A."/>
            <person name="Brent M.R."/>
            <person name="Keibler E."/>
            <person name="Flicek P."/>
            <person name="Bork P."/>
            <person name="Suyama M."/>
            <person name="Bailey J.A."/>
            <person name="Portnoy M.E."/>
            <person name="Torrents D."/>
            <person name="Chinwalla A.T."/>
            <person name="Gish W.R."/>
            <person name="Eddy S.R."/>
            <person name="McPherson J.D."/>
            <person name="Olson M.V."/>
            <person name="Eichler E.E."/>
            <person name="Green E.D."/>
            <person name="Waterston R.H."/>
            <person name="Wilson R.K."/>
        </authorList>
    </citation>
    <scope>NUCLEOTIDE SEQUENCE [LARGE SCALE GENOMIC DNA]</scope>
</reference>
<dbReference type="Bgee" id="ENSG00000153814">
    <property type="expression patterns" value="Expressed in trabecular bone tissue and 183 other cell types or tissues"/>
</dbReference>
<evidence type="ECO:0000313" key="2">
    <source>
        <dbReference type="Ensembl" id="ENSP00000497321.1"/>
    </source>
</evidence>
<dbReference type="EMBL" id="AC004549">
    <property type="status" value="NOT_ANNOTATED_CDS"/>
    <property type="molecule type" value="Genomic_DNA"/>
</dbReference>
<reference evidence="2 3" key="3">
    <citation type="journal article" date="2004" name="Nature">
        <title>Finishing the euchromatic sequence of the human genome.</title>
        <authorList>
            <consortium name="International Human Genome Sequencing Consortium"/>
        </authorList>
    </citation>
    <scope>NUCLEOTIDE SEQUENCE [LARGE SCALE GENOMIC DNA]</scope>
</reference>
<dbReference type="Gene3D" id="3.30.160.60">
    <property type="entry name" value="Classic Zinc Finger"/>
    <property type="match status" value="1"/>
</dbReference>
<dbReference type="EMBL" id="AC005017">
    <property type="status" value="NOT_ANNOTATED_CDS"/>
    <property type="molecule type" value="Genomic_DNA"/>
</dbReference>
<proteinExistence type="evidence at protein level"/>
<keyword evidence="3" id="KW-1185">Reference proteome</keyword>
<feature type="domain" description="C2H2-type" evidence="1">
    <location>
        <begin position="14"/>
        <end position="37"/>
    </location>
</feature>
<dbReference type="OrthoDB" id="9533370at2759"/>
<evidence type="ECO:0000313" key="3">
    <source>
        <dbReference type="Proteomes" id="UP000005640"/>
    </source>
</evidence>
<dbReference type="OpenTargets" id="ENSG00000153814"/>
<dbReference type="Ensembl" id="ENST00000649905.1">
    <property type="protein sequence ID" value="ENSP00000497321.1"/>
    <property type="gene ID" value="ENSG00000153814.14"/>
</dbReference>
<dbReference type="Proteomes" id="UP000005640">
    <property type="component" value="Chromosome 7"/>
</dbReference>